<organism evidence="3 4">
    <name type="scientific">Pseudobacter ginsenosidimutans</name>
    <dbReference type="NCBI Taxonomy" id="661488"/>
    <lineage>
        <taxon>Bacteria</taxon>
        <taxon>Pseudomonadati</taxon>
        <taxon>Bacteroidota</taxon>
        <taxon>Chitinophagia</taxon>
        <taxon>Chitinophagales</taxon>
        <taxon>Chitinophagaceae</taxon>
        <taxon>Pseudobacter</taxon>
    </lineage>
</organism>
<reference evidence="3 4" key="1">
    <citation type="submission" date="2019-02" db="EMBL/GenBank/DDBJ databases">
        <title>Genomic Encyclopedia of Type Strains, Phase IV (KMG-IV): sequencing the most valuable type-strain genomes for metagenomic binning, comparative biology and taxonomic classification.</title>
        <authorList>
            <person name="Goeker M."/>
        </authorList>
    </citation>
    <scope>NUCLEOTIDE SEQUENCE [LARGE SCALE GENOMIC DNA]</scope>
    <source>
        <strain evidence="3 4">DSM 18116</strain>
    </source>
</reference>
<dbReference type="EMBL" id="SGXA01000003">
    <property type="protein sequence ID" value="RZS69285.1"/>
    <property type="molecule type" value="Genomic_DNA"/>
</dbReference>
<dbReference type="Pfam" id="PF12866">
    <property type="entry name" value="DUF3823"/>
    <property type="match status" value="1"/>
</dbReference>
<accession>A0A4Q7MLN0</accession>
<protein>
    <submittedName>
        <fullName evidence="3">Uncharacterized protein DUF3823</fullName>
    </submittedName>
</protein>
<gene>
    <name evidence="3" type="ORF">EV199_5122</name>
</gene>
<evidence type="ECO:0000259" key="2">
    <source>
        <dbReference type="Pfam" id="PF18003"/>
    </source>
</evidence>
<dbReference type="InterPro" id="IPR041186">
    <property type="entry name" value="DUF3823_C"/>
</dbReference>
<dbReference type="Gene3D" id="2.60.40.2060">
    <property type="match status" value="1"/>
</dbReference>
<comment type="caution">
    <text evidence="3">The sequence shown here is derived from an EMBL/GenBank/DDBJ whole genome shotgun (WGS) entry which is preliminary data.</text>
</comment>
<dbReference type="Pfam" id="PF18003">
    <property type="entry name" value="DUF3823_C"/>
    <property type="match status" value="1"/>
</dbReference>
<dbReference type="AlphaFoldDB" id="A0A4Q7MLN0"/>
<dbReference type="PROSITE" id="PS51257">
    <property type="entry name" value="PROKAR_LIPOPROTEIN"/>
    <property type="match status" value="1"/>
</dbReference>
<name>A0A4Q7MLN0_9BACT</name>
<keyword evidence="4" id="KW-1185">Reference proteome</keyword>
<feature type="domain" description="DUF3823" evidence="2">
    <location>
        <begin position="127"/>
        <end position="229"/>
    </location>
</feature>
<sequence length="241" mass="26739">MLRDMKQLITMAGLLMVLGFTSCLKKDNLDGPNASLEGNFFVAGTKNNFQTATGSIQVKLEQLSWSETPAPQEIPSKIDGTYKNSKLFGGHYRVTPYGGAFWPVLPIEIDISGGTKQDFELTPYTEINNFTVQLDTTTLKLRFDISAPVEAGMPTITEIQPYLNTTSMVGPGASIYEFSDMKKITVNKEWADMTPADKSPEITIEGLLPGRIFYVRVGVRYNDSYKSSNLSNIIQIKVDQK</sequence>
<evidence type="ECO:0000259" key="1">
    <source>
        <dbReference type="Pfam" id="PF12866"/>
    </source>
</evidence>
<evidence type="ECO:0000313" key="3">
    <source>
        <dbReference type="EMBL" id="RZS69285.1"/>
    </source>
</evidence>
<dbReference type="Gene3D" id="2.60.40.1120">
    <property type="entry name" value="Carboxypeptidase-like, regulatory domain"/>
    <property type="match status" value="1"/>
</dbReference>
<feature type="domain" description="DUF3823" evidence="1">
    <location>
        <begin position="36"/>
        <end position="121"/>
    </location>
</feature>
<dbReference type="Proteomes" id="UP000293874">
    <property type="component" value="Unassembled WGS sequence"/>
</dbReference>
<proteinExistence type="predicted"/>
<evidence type="ECO:0000313" key="4">
    <source>
        <dbReference type="Proteomes" id="UP000293874"/>
    </source>
</evidence>
<dbReference type="InterPro" id="IPR024278">
    <property type="entry name" value="DUF3823_N"/>
</dbReference>